<accession>A0ABZ0VDB4</accession>
<reference evidence="2 3" key="1">
    <citation type="submission" date="2023-06" db="EMBL/GenBank/DDBJ databases">
        <title>Rock-solubilizing bacteria, Microbacterium invictum, promotes re-establishment of vegetation in rocky wasteland by accelerating rock bio-weathering and reshaping soil bacterial community.</title>
        <authorList>
            <person name="Liu C."/>
        </authorList>
    </citation>
    <scope>NUCLEOTIDE SEQUENCE [LARGE SCALE GENOMIC DNA]</scope>
    <source>
        <strain evidence="2 3">X-18</strain>
    </source>
</reference>
<feature type="transmembrane region" description="Helical" evidence="1">
    <location>
        <begin position="50"/>
        <end position="69"/>
    </location>
</feature>
<keyword evidence="3" id="KW-1185">Reference proteome</keyword>
<evidence type="ECO:0000313" key="2">
    <source>
        <dbReference type="EMBL" id="WQB71214.1"/>
    </source>
</evidence>
<dbReference type="EMBL" id="CP139779">
    <property type="protein sequence ID" value="WQB71214.1"/>
    <property type="molecule type" value="Genomic_DNA"/>
</dbReference>
<organism evidence="2 3">
    <name type="scientific">Microbacterium invictum</name>
    <dbReference type="NCBI Taxonomy" id="515415"/>
    <lineage>
        <taxon>Bacteria</taxon>
        <taxon>Bacillati</taxon>
        <taxon>Actinomycetota</taxon>
        <taxon>Actinomycetes</taxon>
        <taxon>Micrococcales</taxon>
        <taxon>Microbacteriaceae</taxon>
        <taxon>Microbacterium</taxon>
    </lineage>
</organism>
<sequence length="152" mass="15402">MAPSRARLSPDIGLLAGVILTTLGYLLPWFRLGRREWFTSGLHLLGEGGGWAILPLVLLGVALVAALFAQSSAAAATVSLGSATAASFLVVIVVAAALVEGGVGDVVEMTVSVGLILMALGIGLTVVAGIFAIASLVADSAVERLRARHFPG</sequence>
<protein>
    <submittedName>
        <fullName evidence="2">Uncharacterized protein</fullName>
    </submittedName>
</protein>
<keyword evidence="1" id="KW-1133">Transmembrane helix</keyword>
<evidence type="ECO:0000256" key="1">
    <source>
        <dbReference type="SAM" id="Phobius"/>
    </source>
</evidence>
<name>A0ABZ0VDB4_9MICO</name>
<feature type="transmembrane region" description="Helical" evidence="1">
    <location>
        <begin position="76"/>
        <end position="99"/>
    </location>
</feature>
<keyword evidence="1" id="KW-0812">Transmembrane</keyword>
<dbReference type="Proteomes" id="UP001324533">
    <property type="component" value="Chromosome"/>
</dbReference>
<keyword evidence="1" id="KW-0472">Membrane</keyword>
<dbReference type="RefSeq" id="WP_322411332.1">
    <property type="nucleotide sequence ID" value="NZ_CP139779.1"/>
</dbReference>
<gene>
    <name evidence="2" type="ORF">T9R20_04395</name>
</gene>
<feature type="transmembrane region" description="Helical" evidence="1">
    <location>
        <begin position="12"/>
        <end position="30"/>
    </location>
</feature>
<proteinExistence type="predicted"/>
<evidence type="ECO:0000313" key="3">
    <source>
        <dbReference type="Proteomes" id="UP001324533"/>
    </source>
</evidence>
<feature type="transmembrane region" description="Helical" evidence="1">
    <location>
        <begin position="111"/>
        <end position="138"/>
    </location>
</feature>